<sequence>MFNRALLTLSKNQTVFRRALHKGVDSTPPLRYTSVGEKVALYSLISVALLSYPTSVLFRLDNLRPRPDNALAPEVQEEINAKAAARRH</sequence>
<dbReference type="Proteomes" id="UP000494206">
    <property type="component" value="Unassembled WGS sequence"/>
</dbReference>
<keyword evidence="2" id="KW-1185">Reference proteome</keyword>
<accession>A0A8S1EYF4</accession>
<protein>
    <submittedName>
        <fullName evidence="1">Uncharacterized protein</fullName>
    </submittedName>
</protein>
<evidence type="ECO:0000313" key="2">
    <source>
        <dbReference type="Proteomes" id="UP000494206"/>
    </source>
</evidence>
<evidence type="ECO:0000313" key="1">
    <source>
        <dbReference type="EMBL" id="CAB3406653.1"/>
    </source>
</evidence>
<dbReference type="OrthoDB" id="5824679at2759"/>
<dbReference type="AlphaFoldDB" id="A0A8S1EYF4"/>
<dbReference type="EMBL" id="CADEPM010000005">
    <property type="protein sequence ID" value="CAB3406653.1"/>
    <property type="molecule type" value="Genomic_DNA"/>
</dbReference>
<gene>
    <name evidence="1" type="ORF">CBOVIS_LOCUS8698</name>
</gene>
<organism evidence="1 2">
    <name type="scientific">Caenorhabditis bovis</name>
    <dbReference type="NCBI Taxonomy" id="2654633"/>
    <lineage>
        <taxon>Eukaryota</taxon>
        <taxon>Metazoa</taxon>
        <taxon>Ecdysozoa</taxon>
        <taxon>Nematoda</taxon>
        <taxon>Chromadorea</taxon>
        <taxon>Rhabditida</taxon>
        <taxon>Rhabditina</taxon>
        <taxon>Rhabditomorpha</taxon>
        <taxon>Rhabditoidea</taxon>
        <taxon>Rhabditidae</taxon>
        <taxon>Peloderinae</taxon>
        <taxon>Caenorhabditis</taxon>
    </lineage>
</organism>
<reference evidence="1 2" key="1">
    <citation type="submission" date="2020-04" db="EMBL/GenBank/DDBJ databases">
        <authorList>
            <person name="Laetsch R D."/>
            <person name="Stevens L."/>
            <person name="Kumar S."/>
            <person name="Blaxter L. M."/>
        </authorList>
    </citation>
    <scope>NUCLEOTIDE SEQUENCE [LARGE SCALE GENOMIC DNA]</scope>
</reference>
<proteinExistence type="predicted"/>
<comment type="caution">
    <text evidence="1">The sequence shown here is derived from an EMBL/GenBank/DDBJ whole genome shotgun (WGS) entry which is preliminary data.</text>
</comment>
<name>A0A8S1EYF4_9PELO</name>